<keyword evidence="2" id="KW-1185">Reference proteome</keyword>
<accession>A0A5B7CHZ7</accession>
<evidence type="ECO:0000313" key="1">
    <source>
        <dbReference type="EMBL" id="MPC09099.1"/>
    </source>
</evidence>
<name>A0A5B7CHZ7_PORTR</name>
<protein>
    <submittedName>
        <fullName evidence="1">Uncharacterized protein</fullName>
    </submittedName>
</protein>
<dbReference type="EMBL" id="VSRR010000055">
    <property type="protein sequence ID" value="MPC09099.1"/>
    <property type="molecule type" value="Genomic_DNA"/>
</dbReference>
<comment type="caution">
    <text evidence="1">The sequence shown here is derived from an EMBL/GenBank/DDBJ whole genome shotgun (WGS) entry which is preliminary data.</text>
</comment>
<evidence type="ECO:0000313" key="2">
    <source>
        <dbReference type="Proteomes" id="UP000324222"/>
    </source>
</evidence>
<sequence length="98" mass="10323">MSTRDTFSSGRGVSLRLVLFLFTFNGHIDMRDVRAPLPMVVNSSGLLVAACTHRYGGPSSSPPDPTTPTTAITTTTTIASSHTSHRGAAGVEIHTLLV</sequence>
<reference evidence="1 2" key="1">
    <citation type="submission" date="2019-05" db="EMBL/GenBank/DDBJ databases">
        <title>Another draft genome of Portunus trituberculatus and its Hox gene families provides insights of decapod evolution.</title>
        <authorList>
            <person name="Jeong J.-H."/>
            <person name="Song I."/>
            <person name="Kim S."/>
            <person name="Choi T."/>
            <person name="Kim D."/>
            <person name="Ryu S."/>
            <person name="Kim W."/>
        </authorList>
    </citation>
    <scope>NUCLEOTIDE SEQUENCE [LARGE SCALE GENOMIC DNA]</scope>
    <source>
        <tissue evidence="1">Muscle</tissue>
    </source>
</reference>
<gene>
    <name evidence="1" type="ORF">E2C01_001702</name>
</gene>
<dbReference type="Proteomes" id="UP000324222">
    <property type="component" value="Unassembled WGS sequence"/>
</dbReference>
<organism evidence="1 2">
    <name type="scientific">Portunus trituberculatus</name>
    <name type="common">Swimming crab</name>
    <name type="synonym">Neptunus trituberculatus</name>
    <dbReference type="NCBI Taxonomy" id="210409"/>
    <lineage>
        <taxon>Eukaryota</taxon>
        <taxon>Metazoa</taxon>
        <taxon>Ecdysozoa</taxon>
        <taxon>Arthropoda</taxon>
        <taxon>Crustacea</taxon>
        <taxon>Multicrustacea</taxon>
        <taxon>Malacostraca</taxon>
        <taxon>Eumalacostraca</taxon>
        <taxon>Eucarida</taxon>
        <taxon>Decapoda</taxon>
        <taxon>Pleocyemata</taxon>
        <taxon>Brachyura</taxon>
        <taxon>Eubrachyura</taxon>
        <taxon>Portunoidea</taxon>
        <taxon>Portunidae</taxon>
        <taxon>Portuninae</taxon>
        <taxon>Portunus</taxon>
    </lineage>
</organism>
<dbReference type="AlphaFoldDB" id="A0A5B7CHZ7"/>
<proteinExistence type="predicted"/>